<reference evidence="2" key="1">
    <citation type="journal article" date="2014" name="Microb. Cell Fact.">
        <title>Exploiting Issatchenkia orientalis SD108 for succinic acid production.</title>
        <authorList>
            <person name="Xiao H."/>
            <person name="Shao Z."/>
            <person name="Jiang Y."/>
            <person name="Dole S."/>
            <person name="Zhao H."/>
        </authorList>
    </citation>
    <scope>NUCLEOTIDE SEQUENCE [LARGE SCALE GENOMIC DNA]</scope>
    <source>
        <strain evidence="2">SD108</strain>
    </source>
</reference>
<proteinExistence type="predicted"/>
<accession>A0A099NSF0</accession>
<evidence type="ECO:0000313" key="2">
    <source>
        <dbReference type="Proteomes" id="UP000029867"/>
    </source>
</evidence>
<dbReference type="Proteomes" id="UP000029867">
    <property type="component" value="Unassembled WGS sequence"/>
</dbReference>
<gene>
    <name evidence="1" type="ORF">JL09_g6004</name>
</gene>
<dbReference type="AlphaFoldDB" id="A0A099NSF0"/>
<organism evidence="1 2">
    <name type="scientific">Pichia kudriavzevii</name>
    <name type="common">Yeast</name>
    <name type="synonym">Issatchenkia orientalis</name>
    <dbReference type="NCBI Taxonomy" id="4909"/>
    <lineage>
        <taxon>Eukaryota</taxon>
        <taxon>Fungi</taxon>
        <taxon>Dikarya</taxon>
        <taxon>Ascomycota</taxon>
        <taxon>Saccharomycotina</taxon>
        <taxon>Pichiomycetes</taxon>
        <taxon>Pichiales</taxon>
        <taxon>Pichiaceae</taxon>
        <taxon>Pichia</taxon>
    </lineage>
</organism>
<sequence>MTLTVLVDLEYVNWYWCYGGLV</sequence>
<name>A0A099NSF0_PICKU</name>
<protein>
    <submittedName>
        <fullName evidence="1">Uncharacterized protein</fullName>
    </submittedName>
</protein>
<comment type="caution">
    <text evidence="1">The sequence shown here is derived from an EMBL/GenBank/DDBJ whole genome shotgun (WGS) entry which is preliminary data.</text>
</comment>
<dbReference type="EMBL" id="JQFK01001224">
    <property type="protein sequence ID" value="KGK34847.1"/>
    <property type="molecule type" value="Genomic_DNA"/>
</dbReference>
<dbReference type="HOGENOM" id="CLU_3425121_0_0_1"/>
<evidence type="ECO:0000313" key="1">
    <source>
        <dbReference type="EMBL" id="KGK34847.1"/>
    </source>
</evidence>